<dbReference type="AlphaFoldDB" id="A0A4Q5MZQ1"/>
<feature type="transmembrane region" description="Helical" evidence="2">
    <location>
        <begin position="63"/>
        <end position="88"/>
    </location>
</feature>
<dbReference type="Proteomes" id="UP000293764">
    <property type="component" value="Unassembled WGS sequence"/>
</dbReference>
<evidence type="ECO:0000313" key="4">
    <source>
        <dbReference type="Proteomes" id="UP000293764"/>
    </source>
</evidence>
<evidence type="ECO:0000256" key="2">
    <source>
        <dbReference type="SAM" id="Phobius"/>
    </source>
</evidence>
<feature type="region of interest" description="Disordered" evidence="1">
    <location>
        <begin position="90"/>
        <end position="109"/>
    </location>
</feature>
<dbReference type="OrthoDB" id="4864085at2"/>
<feature type="transmembrane region" description="Helical" evidence="2">
    <location>
        <begin position="26"/>
        <end position="51"/>
    </location>
</feature>
<keyword evidence="2" id="KW-0812">Transmembrane</keyword>
<name>A0A4Q5MZQ1_9MICO</name>
<protein>
    <submittedName>
        <fullName evidence="3">Uncharacterized protein</fullName>
    </submittedName>
</protein>
<proteinExistence type="predicted"/>
<comment type="caution">
    <text evidence="3">The sequence shown here is derived from an EMBL/GenBank/DDBJ whole genome shotgun (WGS) entry which is preliminary data.</text>
</comment>
<organism evidence="3 4">
    <name type="scientific">Pengzhenrongella frigida</name>
    <dbReference type="NCBI Taxonomy" id="1259133"/>
    <lineage>
        <taxon>Bacteria</taxon>
        <taxon>Bacillati</taxon>
        <taxon>Actinomycetota</taxon>
        <taxon>Actinomycetes</taxon>
        <taxon>Micrococcales</taxon>
        <taxon>Pengzhenrongella</taxon>
    </lineage>
</organism>
<accession>A0A4Q5MZQ1</accession>
<dbReference type="EMBL" id="SDWW01000057">
    <property type="protein sequence ID" value="RYV49707.1"/>
    <property type="molecule type" value="Genomic_DNA"/>
</dbReference>
<evidence type="ECO:0000256" key="1">
    <source>
        <dbReference type="SAM" id="MobiDB-lite"/>
    </source>
</evidence>
<keyword evidence="4" id="KW-1185">Reference proteome</keyword>
<keyword evidence="2" id="KW-1133">Transmembrane helix</keyword>
<keyword evidence="2" id="KW-0472">Membrane</keyword>
<reference evidence="3 4" key="1">
    <citation type="submission" date="2019-01" db="EMBL/GenBank/DDBJ databases">
        <title>Novel species of Cellulomonas.</title>
        <authorList>
            <person name="Liu Q."/>
            <person name="Xin Y.-H."/>
        </authorList>
    </citation>
    <scope>NUCLEOTIDE SEQUENCE [LARGE SCALE GENOMIC DNA]</scope>
    <source>
        <strain evidence="3 4">HLT2-17</strain>
    </source>
</reference>
<sequence length="109" mass="11121">MWTVLSGGLGGIVGLAPHVLHHVGPLVGTALVAGAGGTALFGILGLAASVPMLIKLHRRFSNWWAPAIALGVFTAMFLVSSFVIGPLISAPDEPATPGVTEVDHDAHHS</sequence>
<gene>
    <name evidence="3" type="ORF">EUA98_17405</name>
</gene>
<evidence type="ECO:0000313" key="3">
    <source>
        <dbReference type="EMBL" id="RYV49707.1"/>
    </source>
</evidence>